<dbReference type="InterPro" id="IPR020271">
    <property type="entry name" value="Uncharacterised_MJ1172"/>
</dbReference>
<proteinExistence type="predicted"/>
<protein>
    <submittedName>
        <fullName evidence="1">Uncharacterized protein</fullName>
    </submittedName>
</protein>
<gene>
    <name evidence="1" type="ORF">LX99_03376</name>
</gene>
<dbReference type="AlphaFoldDB" id="A0A316H955"/>
<keyword evidence="2" id="KW-1185">Reference proteome</keyword>
<reference evidence="1 2" key="1">
    <citation type="submission" date="2018-05" db="EMBL/GenBank/DDBJ databases">
        <title>Genomic Encyclopedia of Archaeal and Bacterial Type Strains, Phase II (KMG-II): from individual species to whole genera.</title>
        <authorList>
            <person name="Goeker M."/>
        </authorList>
    </citation>
    <scope>NUCLEOTIDE SEQUENCE [LARGE SCALE GENOMIC DNA]</scope>
    <source>
        <strain evidence="1 2">DSM 19975</strain>
    </source>
</reference>
<accession>A0A316H955</accession>
<evidence type="ECO:0000313" key="2">
    <source>
        <dbReference type="Proteomes" id="UP000245678"/>
    </source>
</evidence>
<sequence length="72" mass="8220">MKTLVAHPNTEAQLRAIKAIFEALEVPYNEESELDETDRIMANPAMIKHLDDSIQELKDGKKVIISLDDVWK</sequence>
<dbReference type="Proteomes" id="UP000245678">
    <property type="component" value="Unassembled WGS sequence"/>
</dbReference>
<name>A0A316H955_9SPHI</name>
<organism evidence="1 2">
    <name type="scientific">Mucilaginibacter oryzae</name>
    <dbReference type="NCBI Taxonomy" id="468058"/>
    <lineage>
        <taxon>Bacteria</taxon>
        <taxon>Pseudomonadati</taxon>
        <taxon>Bacteroidota</taxon>
        <taxon>Sphingobacteriia</taxon>
        <taxon>Sphingobacteriales</taxon>
        <taxon>Sphingobacteriaceae</taxon>
        <taxon>Mucilaginibacter</taxon>
    </lineage>
</organism>
<dbReference type="EMBL" id="QGHA01000006">
    <property type="protein sequence ID" value="PWK76510.1"/>
    <property type="molecule type" value="Genomic_DNA"/>
</dbReference>
<dbReference type="Pfam" id="PF10884">
    <property type="entry name" value="DUF2683"/>
    <property type="match status" value="1"/>
</dbReference>
<evidence type="ECO:0000313" key="1">
    <source>
        <dbReference type="EMBL" id="PWK76510.1"/>
    </source>
</evidence>
<dbReference type="RefSeq" id="WP_109608912.1">
    <property type="nucleotide sequence ID" value="NZ_QGHA01000006.1"/>
</dbReference>
<comment type="caution">
    <text evidence="1">The sequence shown here is derived from an EMBL/GenBank/DDBJ whole genome shotgun (WGS) entry which is preliminary data.</text>
</comment>